<evidence type="ECO:0000259" key="2">
    <source>
        <dbReference type="Pfam" id="PF01321"/>
    </source>
</evidence>
<feature type="domain" description="Creatinase N-terminal" evidence="2">
    <location>
        <begin position="29"/>
        <end position="137"/>
    </location>
</feature>
<reference evidence="3 4" key="1">
    <citation type="submission" date="2017-11" db="EMBL/GenBank/DDBJ databases">
        <title>Understudied soil microbes with underappreciated capabilities: Untangling the Clostridium saccharolyticum group.</title>
        <authorList>
            <person name="Leschine S."/>
        </authorList>
    </citation>
    <scope>NUCLEOTIDE SEQUENCE [LARGE SCALE GENOMIC DNA]</scope>
    <source>
        <strain evidence="3 4">18A</strain>
    </source>
</reference>
<protein>
    <submittedName>
        <fullName evidence="3">Xaa-Pro aminopeptidase</fullName>
    </submittedName>
</protein>
<accession>A0A2M8Z1T5</accession>
<dbReference type="Pfam" id="PF01321">
    <property type="entry name" value="Creatinase_N"/>
    <property type="match status" value="1"/>
</dbReference>
<gene>
    <name evidence="3" type="ORF">H171_0845</name>
</gene>
<dbReference type="PANTHER" id="PTHR46112:SF2">
    <property type="entry name" value="XAA-PRO AMINOPEPTIDASE P-RELATED"/>
    <property type="match status" value="1"/>
</dbReference>
<dbReference type="Pfam" id="PF00557">
    <property type="entry name" value="Peptidase_M24"/>
    <property type="match status" value="1"/>
</dbReference>
<organism evidence="3 4">
    <name type="scientific">[Clostridium] celerecrescens 18A</name>
    <dbReference type="NCBI Taxonomy" id="1286362"/>
    <lineage>
        <taxon>Bacteria</taxon>
        <taxon>Bacillati</taxon>
        <taxon>Bacillota</taxon>
        <taxon>Clostridia</taxon>
        <taxon>Lachnospirales</taxon>
        <taxon>Lachnospiraceae</taxon>
        <taxon>Lacrimispora</taxon>
    </lineage>
</organism>
<name>A0A2M8Z1T5_9FIRM</name>
<dbReference type="SUPFAM" id="SSF55920">
    <property type="entry name" value="Creatinase/aminopeptidase"/>
    <property type="match status" value="1"/>
</dbReference>
<dbReference type="Gene3D" id="3.90.230.10">
    <property type="entry name" value="Creatinase/methionine aminopeptidase superfamily"/>
    <property type="match status" value="1"/>
</dbReference>
<proteinExistence type="predicted"/>
<dbReference type="OrthoDB" id="9778159at2"/>
<dbReference type="SUPFAM" id="SSF53092">
    <property type="entry name" value="Creatinase/prolidase N-terminal domain"/>
    <property type="match status" value="1"/>
</dbReference>
<dbReference type="EMBL" id="PGET01000001">
    <property type="protein sequence ID" value="PJJ27380.1"/>
    <property type="molecule type" value="Genomic_DNA"/>
</dbReference>
<dbReference type="PANTHER" id="PTHR46112">
    <property type="entry name" value="AMINOPEPTIDASE"/>
    <property type="match status" value="1"/>
</dbReference>
<evidence type="ECO:0000313" key="3">
    <source>
        <dbReference type="EMBL" id="PJJ27380.1"/>
    </source>
</evidence>
<dbReference type="InterPro" id="IPR000587">
    <property type="entry name" value="Creatinase_N"/>
</dbReference>
<dbReference type="InterPro" id="IPR029149">
    <property type="entry name" value="Creatin/AminoP/Spt16_N"/>
</dbReference>
<dbReference type="Gene3D" id="3.40.350.10">
    <property type="entry name" value="Creatinase/prolidase N-terminal domain"/>
    <property type="match status" value="1"/>
</dbReference>
<dbReference type="InterPro" id="IPR000994">
    <property type="entry name" value="Pept_M24"/>
</dbReference>
<dbReference type="InterPro" id="IPR036005">
    <property type="entry name" value="Creatinase/aminopeptidase-like"/>
</dbReference>
<dbReference type="AlphaFoldDB" id="A0A2M8Z1T5"/>
<sequence>MIQLKEIKAPELEQNLVPVALSDETMEERKEKLLAKMKEKGYDTIVIYADLEHGSNFEYICGFLPRFEEALFVLHSCGKAYMVLGNENLNKAAKSRIEVTAVHMPYFSLPNQPMDTEKSVAEILGQCGLEKAKNIGFVGWKNFTGKSEDNTSLYDIPYFIVQAIMSICKEARFSNAAGLFIGDGGVRTTNNANEFAHYEFGAALAGNCILEVMEEFDEGKTEMQLAEKLAAFGQPHNVVTIMAAGERFVKANIYPTNKVIKKGDRISITTGFKGGLQSRGGYAVFSEEDLPESEKDYLKKVAIPYYTAVKTWLETIYIGMDGNELYDKIEEVLPKARYGWSLNPGHLCADEEWLASPVYPGSEELIKSGMLFQIDIIPSVPGYGGISCESGVMLADKALREAIKKEYPEMWNRIQKRRAYIREELAINLSEEVIPTSNATAYCRPFLLNKKAAFTGSK</sequence>
<keyword evidence="3" id="KW-0378">Hydrolase</keyword>
<comment type="caution">
    <text evidence="3">The sequence shown here is derived from an EMBL/GenBank/DDBJ whole genome shotgun (WGS) entry which is preliminary data.</text>
</comment>
<evidence type="ECO:0000259" key="1">
    <source>
        <dbReference type="Pfam" id="PF00557"/>
    </source>
</evidence>
<keyword evidence="3" id="KW-0645">Protease</keyword>
<dbReference type="RefSeq" id="WP_100304029.1">
    <property type="nucleotide sequence ID" value="NZ_PGET01000001.1"/>
</dbReference>
<dbReference type="InterPro" id="IPR050659">
    <property type="entry name" value="Peptidase_M24B"/>
</dbReference>
<evidence type="ECO:0000313" key="4">
    <source>
        <dbReference type="Proteomes" id="UP000231092"/>
    </source>
</evidence>
<feature type="domain" description="Peptidase M24" evidence="1">
    <location>
        <begin position="202"/>
        <end position="392"/>
    </location>
</feature>
<keyword evidence="3" id="KW-0031">Aminopeptidase</keyword>
<dbReference type="Proteomes" id="UP000231092">
    <property type="component" value="Unassembled WGS sequence"/>
</dbReference>
<dbReference type="CDD" id="cd01066">
    <property type="entry name" value="APP_MetAP"/>
    <property type="match status" value="1"/>
</dbReference>
<dbReference type="GO" id="GO:0004177">
    <property type="term" value="F:aminopeptidase activity"/>
    <property type="evidence" value="ECO:0007669"/>
    <property type="project" value="UniProtKB-KW"/>
</dbReference>